<protein>
    <submittedName>
        <fullName evidence="1">Uncharacterized protein</fullName>
    </submittedName>
</protein>
<proteinExistence type="predicted"/>
<name>A0ACB7SGX4_HYAAI</name>
<evidence type="ECO:0000313" key="1">
    <source>
        <dbReference type="EMBL" id="KAH6934123.1"/>
    </source>
</evidence>
<gene>
    <name evidence="1" type="ORF">HPB50_020661</name>
</gene>
<dbReference type="EMBL" id="CM023484">
    <property type="protein sequence ID" value="KAH6934123.1"/>
    <property type="molecule type" value="Genomic_DNA"/>
</dbReference>
<organism evidence="1 2">
    <name type="scientific">Hyalomma asiaticum</name>
    <name type="common">Tick</name>
    <dbReference type="NCBI Taxonomy" id="266040"/>
    <lineage>
        <taxon>Eukaryota</taxon>
        <taxon>Metazoa</taxon>
        <taxon>Ecdysozoa</taxon>
        <taxon>Arthropoda</taxon>
        <taxon>Chelicerata</taxon>
        <taxon>Arachnida</taxon>
        <taxon>Acari</taxon>
        <taxon>Parasitiformes</taxon>
        <taxon>Ixodida</taxon>
        <taxon>Ixodoidea</taxon>
        <taxon>Ixodidae</taxon>
        <taxon>Hyalomminae</taxon>
        <taxon>Hyalomma</taxon>
    </lineage>
</organism>
<sequence>MALRKPVHQVIDGVPRCAGIVPDTLRKNLKFRAEKGDVVQSTFPKSGTHWMMYIVQLILREGDPVNTHEEFGKEFRMIEYMDINDWKPSLPVRTFTTHLPLTEDIITEDGRYIYVARNPWDVCVSMYHMVTNISSYDYQDATFEEFVNVFVSGNFGYGDYFEHVASAYDLRHEPNVLFVTYETMKMDTRNVVLRVAHFLGERYGQAFSQEEKLLHDLLERTKPENMRSVMVVNFRGENSSSHWQEVLERSKATCKEGYGGDENKYGVVRAAKVGSWKEYFTPELLRRMEARIVEAEKVTSFMDLWKDIRAETLKFSQGSG</sequence>
<evidence type="ECO:0000313" key="2">
    <source>
        <dbReference type="Proteomes" id="UP000821845"/>
    </source>
</evidence>
<reference evidence="1" key="1">
    <citation type="submission" date="2020-05" db="EMBL/GenBank/DDBJ databases">
        <title>Large-scale comparative analyses of tick genomes elucidate their genetic diversity and vector capacities.</title>
        <authorList>
            <person name="Jia N."/>
            <person name="Wang J."/>
            <person name="Shi W."/>
            <person name="Du L."/>
            <person name="Sun Y."/>
            <person name="Zhan W."/>
            <person name="Jiang J."/>
            <person name="Wang Q."/>
            <person name="Zhang B."/>
            <person name="Ji P."/>
            <person name="Sakyi L.B."/>
            <person name="Cui X."/>
            <person name="Yuan T."/>
            <person name="Jiang B."/>
            <person name="Yang W."/>
            <person name="Lam T.T.-Y."/>
            <person name="Chang Q."/>
            <person name="Ding S."/>
            <person name="Wang X."/>
            <person name="Zhu J."/>
            <person name="Ruan X."/>
            <person name="Zhao L."/>
            <person name="Wei J."/>
            <person name="Que T."/>
            <person name="Du C."/>
            <person name="Cheng J."/>
            <person name="Dai P."/>
            <person name="Han X."/>
            <person name="Huang E."/>
            <person name="Gao Y."/>
            <person name="Liu J."/>
            <person name="Shao H."/>
            <person name="Ye R."/>
            <person name="Li L."/>
            <person name="Wei W."/>
            <person name="Wang X."/>
            <person name="Wang C."/>
            <person name="Yang T."/>
            <person name="Huo Q."/>
            <person name="Li W."/>
            <person name="Guo W."/>
            <person name="Chen H."/>
            <person name="Zhou L."/>
            <person name="Ni X."/>
            <person name="Tian J."/>
            <person name="Zhou Y."/>
            <person name="Sheng Y."/>
            <person name="Liu T."/>
            <person name="Pan Y."/>
            <person name="Xia L."/>
            <person name="Li J."/>
            <person name="Zhao F."/>
            <person name="Cao W."/>
        </authorList>
    </citation>
    <scope>NUCLEOTIDE SEQUENCE</scope>
    <source>
        <strain evidence="1">Hyas-2018</strain>
    </source>
</reference>
<dbReference type="Proteomes" id="UP000821845">
    <property type="component" value="Chromosome 4"/>
</dbReference>
<comment type="caution">
    <text evidence="1">The sequence shown here is derived from an EMBL/GenBank/DDBJ whole genome shotgun (WGS) entry which is preliminary data.</text>
</comment>
<keyword evidence="2" id="KW-1185">Reference proteome</keyword>
<accession>A0ACB7SGX4</accession>